<evidence type="ECO:0000259" key="1">
    <source>
        <dbReference type="Pfam" id="PF22936"/>
    </source>
</evidence>
<dbReference type="EMBL" id="BKCJ010010354">
    <property type="protein sequence ID" value="GEU91206.1"/>
    <property type="molecule type" value="Genomic_DNA"/>
</dbReference>
<dbReference type="InterPro" id="IPR054722">
    <property type="entry name" value="PolX-like_BBD"/>
</dbReference>
<gene>
    <name evidence="2" type="ORF">Tci_063184</name>
</gene>
<sequence>MDSPSTLVVSAAKLPILNPNEFDLLKMRIEQYFLMTDYSLWEVILNEDSPTPTIVVDGVVQPVSHGSAEQNLPSEWKTHTLIWRNKTDLEEKSLDDLFNSLKIYESEVKHSSSLVTESYNLAFVSSSPTNYTNDSVGTAVTVSAIEEEPNNFALMAFTSSSSNSSSDNEGNPQYALKDKGVIDSGCSRHMTKNMSYLSDFEELNGGYFAFGGNRKSGMIFGK</sequence>
<feature type="domain" description="Retrovirus-related Pol polyprotein from transposon TNT 1-94-like beta-barrel" evidence="1">
    <location>
        <begin position="181"/>
        <end position="215"/>
    </location>
</feature>
<proteinExistence type="predicted"/>
<dbReference type="Pfam" id="PF22936">
    <property type="entry name" value="Pol_BBD"/>
    <property type="match status" value="1"/>
</dbReference>
<evidence type="ECO:0000313" key="2">
    <source>
        <dbReference type="EMBL" id="GEU91206.1"/>
    </source>
</evidence>
<protein>
    <recommendedName>
        <fullName evidence="1">Retrovirus-related Pol polyprotein from transposon TNT 1-94-like beta-barrel domain-containing protein</fullName>
    </recommendedName>
</protein>
<dbReference type="AlphaFoldDB" id="A0A6L2NYK2"/>
<comment type="caution">
    <text evidence="2">The sequence shown here is derived from an EMBL/GenBank/DDBJ whole genome shotgun (WGS) entry which is preliminary data.</text>
</comment>
<name>A0A6L2NYK2_TANCI</name>
<reference evidence="2" key="1">
    <citation type="journal article" date="2019" name="Sci. Rep.">
        <title>Draft genome of Tanacetum cinerariifolium, the natural source of mosquito coil.</title>
        <authorList>
            <person name="Yamashiro T."/>
            <person name="Shiraishi A."/>
            <person name="Satake H."/>
            <person name="Nakayama K."/>
        </authorList>
    </citation>
    <scope>NUCLEOTIDE SEQUENCE</scope>
</reference>
<organism evidence="2">
    <name type="scientific">Tanacetum cinerariifolium</name>
    <name type="common">Dalmatian daisy</name>
    <name type="synonym">Chrysanthemum cinerariifolium</name>
    <dbReference type="NCBI Taxonomy" id="118510"/>
    <lineage>
        <taxon>Eukaryota</taxon>
        <taxon>Viridiplantae</taxon>
        <taxon>Streptophyta</taxon>
        <taxon>Embryophyta</taxon>
        <taxon>Tracheophyta</taxon>
        <taxon>Spermatophyta</taxon>
        <taxon>Magnoliopsida</taxon>
        <taxon>eudicotyledons</taxon>
        <taxon>Gunneridae</taxon>
        <taxon>Pentapetalae</taxon>
        <taxon>asterids</taxon>
        <taxon>campanulids</taxon>
        <taxon>Asterales</taxon>
        <taxon>Asteraceae</taxon>
        <taxon>Asteroideae</taxon>
        <taxon>Anthemideae</taxon>
        <taxon>Anthemidinae</taxon>
        <taxon>Tanacetum</taxon>
    </lineage>
</organism>
<accession>A0A6L2NYK2</accession>